<evidence type="ECO:0000313" key="2">
    <source>
        <dbReference type="Proteomes" id="UP001499967"/>
    </source>
</evidence>
<keyword evidence="1" id="KW-0489">Methyltransferase</keyword>
<dbReference type="SUPFAM" id="SSF53335">
    <property type="entry name" value="S-adenosyl-L-methionine-dependent methyltransferases"/>
    <property type="match status" value="1"/>
</dbReference>
<gene>
    <name evidence="1" type="ORF">GCM10009559_08670</name>
</gene>
<dbReference type="EMBL" id="BAAAHP010000022">
    <property type="protein sequence ID" value="GAA0924255.1"/>
    <property type="molecule type" value="Genomic_DNA"/>
</dbReference>
<organism evidence="1 2">
    <name type="scientific">Pseudonocardia zijingensis</name>
    <dbReference type="NCBI Taxonomy" id="153376"/>
    <lineage>
        <taxon>Bacteria</taxon>
        <taxon>Bacillati</taxon>
        <taxon>Actinomycetota</taxon>
        <taxon>Actinomycetes</taxon>
        <taxon>Pseudonocardiales</taxon>
        <taxon>Pseudonocardiaceae</taxon>
        <taxon>Pseudonocardia</taxon>
    </lineage>
</organism>
<evidence type="ECO:0000313" key="1">
    <source>
        <dbReference type="EMBL" id="GAA0924255.1"/>
    </source>
</evidence>
<keyword evidence="1" id="KW-0808">Transferase</keyword>
<dbReference type="InterPro" id="IPR006764">
    <property type="entry name" value="SAM_dep_MeTrfase_SAV2177_type"/>
</dbReference>
<comment type="caution">
    <text evidence="1">The sequence shown here is derived from an EMBL/GenBank/DDBJ whole genome shotgun (WGS) entry which is preliminary data.</text>
</comment>
<dbReference type="Gene3D" id="3.40.50.150">
    <property type="entry name" value="Vaccinia Virus protein VP39"/>
    <property type="match status" value="1"/>
</dbReference>
<name>A0ABP3ZLZ1_9PSEU</name>
<dbReference type="GO" id="GO:0032259">
    <property type="term" value="P:methylation"/>
    <property type="evidence" value="ECO:0007669"/>
    <property type="project" value="UniProtKB-KW"/>
</dbReference>
<dbReference type="Pfam" id="PF04672">
    <property type="entry name" value="Methyltransf_19"/>
    <property type="match status" value="1"/>
</dbReference>
<dbReference type="CDD" id="cd02440">
    <property type="entry name" value="AdoMet_MTases"/>
    <property type="match status" value="1"/>
</dbReference>
<accession>A0ABP3ZLZ1</accession>
<sequence length="261" mass="28728">MDLQIDRAHGARIYDYLLGGKDHFAVDRAAAEASLRLWPALRAHMLENRSFMHRVVRHLAERGVRQFLDIGTGIPTSPNLHEVVQAVIPDARIVYVDNDPTVLAHARARMTSTPEGRTAYVCADAREPDALLSAPQLRATLDLDEPVALTLIGMLHFLTEDDLAHEVVRRLLDALAPGSHLAASIGTSEFAPIPLAEVQRVYEAYGESVRFRTKAEAELFFAGLEVLEPGLVQIHKWRPEPGAAPVPDVDIAMYGAVGRKP</sequence>
<dbReference type="GO" id="GO:0008168">
    <property type="term" value="F:methyltransferase activity"/>
    <property type="evidence" value="ECO:0007669"/>
    <property type="project" value="UniProtKB-KW"/>
</dbReference>
<dbReference type="PIRSF" id="PIRSF017393">
    <property type="entry name" value="MTase_SAV2177"/>
    <property type="match status" value="1"/>
</dbReference>
<keyword evidence="2" id="KW-1185">Reference proteome</keyword>
<protein>
    <submittedName>
        <fullName evidence="1">SAM-dependent methyltransferase</fullName>
    </submittedName>
</protein>
<reference evidence="2" key="1">
    <citation type="journal article" date="2019" name="Int. J. Syst. Evol. Microbiol.">
        <title>The Global Catalogue of Microorganisms (GCM) 10K type strain sequencing project: providing services to taxonomists for standard genome sequencing and annotation.</title>
        <authorList>
            <consortium name="The Broad Institute Genomics Platform"/>
            <consortium name="The Broad Institute Genome Sequencing Center for Infectious Disease"/>
            <person name="Wu L."/>
            <person name="Ma J."/>
        </authorList>
    </citation>
    <scope>NUCLEOTIDE SEQUENCE [LARGE SCALE GENOMIC DNA]</scope>
    <source>
        <strain evidence="2">JCM 11117</strain>
    </source>
</reference>
<proteinExistence type="predicted"/>
<dbReference type="InterPro" id="IPR029063">
    <property type="entry name" value="SAM-dependent_MTases_sf"/>
</dbReference>
<dbReference type="Proteomes" id="UP001499967">
    <property type="component" value="Unassembled WGS sequence"/>
</dbReference>
<dbReference type="RefSeq" id="WP_343939125.1">
    <property type="nucleotide sequence ID" value="NZ_BAAAHP010000022.1"/>
</dbReference>